<dbReference type="EMBL" id="BMRB01000003">
    <property type="protein sequence ID" value="GGS42786.1"/>
    <property type="molecule type" value="Genomic_DNA"/>
</dbReference>
<dbReference type="PROSITE" id="PS51257">
    <property type="entry name" value="PROKAR_LIPOPROTEIN"/>
    <property type="match status" value="1"/>
</dbReference>
<dbReference type="AlphaFoldDB" id="A0A918LFH5"/>
<feature type="signal peptide" evidence="1">
    <location>
        <begin position="1"/>
        <end position="24"/>
    </location>
</feature>
<gene>
    <name evidence="2" type="ORF">GCM10010171_42270</name>
</gene>
<reference evidence="2" key="2">
    <citation type="submission" date="2020-09" db="EMBL/GenBank/DDBJ databases">
        <authorList>
            <person name="Sun Q."/>
            <person name="Ohkuma M."/>
        </authorList>
    </citation>
    <scope>NUCLEOTIDE SEQUENCE</scope>
    <source>
        <strain evidence="2">JCM 3276</strain>
    </source>
</reference>
<protein>
    <submittedName>
        <fullName evidence="2">Uncharacterized protein</fullName>
    </submittedName>
</protein>
<dbReference type="Proteomes" id="UP000660680">
    <property type="component" value="Unassembled WGS sequence"/>
</dbReference>
<organism evidence="2 3">
    <name type="scientific">Actinokineospora fastidiosa</name>
    <dbReference type="NCBI Taxonomy" id="1816"/>
    <lineage>
        <taxon>Bacteria</taxon>
        <taxon>Bacillati</taxon>
        <taxon>Actinomycetota</taxon>
        <taxon>Actinomycetes</taxon>
        <taxon>Pseudonocardiales</taxon>
        <taxon>Pseudonocardiaceae</taxon>
        <taxon>Actinokineospora</taxon>
    </lineage>
</organism>
<evidence type="ECO:0000256" key="1">
    <source>
        <dbReference type="SAM" id="SignalP"/>
    </source>
</evidence>
<proteinExistence type="predicted"/>
<keyword evidence="3" id="KW-1185">Reference proteome</keyword>
<evidence type="ECO:0000313" key="2">
    <source>
        <dbReference type="EMBL" id="GGS42786.1"/>
    </source>
</evidence>
<evidence type="ECO:0000313" key="3">
    <source>
        <dbReference type="Proteomes" id="UP000660680"/>
    </source>
</evidence>
<sequence length="145" mass="14621">MLNLTRPAMAALALVLASPAGVSACGLGCSAELSLPPAHVEGHGQPLVDLTLTATLTNNDKPVSGVDVEFLALGPDGILLGSATTGPDGTARLTADNALGPDSIRGHKATSWTTYAARVAVIQSSEQAADTICAEQATAPFEFVP</sequence>
<name>A0A918LFH5_9PSEU</name>
<comment type="caution">
    <text evidence="2">The sequence shown here is derived from an EMBL/GenBank/DDBJ whole genome shotgun (WGS) entry which is preliminary data.</text>
</comment>
<feature type="chain" id="PRO_5037276229" evidence="1">
    <location>
        <begin position="25"/>
        <end position="145"/>
    </location>
</feature>
<keyword evidence="1" id="KW-0732">Signal</keyword>
<dbReference type="SUPFAM" id="SSF49373">
    <property type="entry name" value="Invasin/intimin cell-adhesion fragments"/>
    <property type="match status" value="1"/>
</dbReference>
<accession>A0A918LFH5</accession>
<reference evidence="2" key="1">
    <citation type="journal article" date="2014" name="Int. J. Syst. Evol. Microbiol.">
        <title>Complete genome sequence of Corynebacterium casei LMG S-19264T (=DSM 44701T), isolated from a smear-ripened cheese.</title>
        <authorList>
            <consortium name="US DOE Joint Genome Institute (JGI-PGF)"/>
            <person name="Walter F."/>
            <person name="Albersmeier A."/>
            <person name="Kalinowski J."/>
            <person name="Ruckert C."/>
        </authorList>
    </citation>
    <scope>NUCLEOTIDE SEQUENCE</scope>
    <source>
        <strain evidence="2">JCM 3276</strain>
    </source>
</reference>
<dbReference type="InterPro" id="IPR008964">
    <property type="entry name" value="Invasin/intimin_cell_adhesion"/>
</dbReference>